<organism evidence="1">
    <name type="scientific">uncultured Caudovirales phage</name>
    <dbReference type="NCBI Taxonomy" id="2100421"/>
    <lineage>
        <taxon>Viruses</taxon>
        <taxon>Duplodnaviria</taxon>
        <taxon>Heunggongvirae</taxon>
        <taxon>Uroviricota</taxon>
        <taxon>Caudoviricetes</taxon>
        <taxon>Peduoviridae</taxon>
        <taxon>Maltschvirus</taxon>
        <taxon>Maltschvirus maltsch</taxon>
    </lineage>
</organism>
<evidence type="ECO:0000313" key="4">
    <source>
        <dbReference type="EMBL" id="CAB4214845.1"/>
    </source>
</evidence>
<dbReference type="EMBL" id="LR797417">
    <property type="protein sequence ID" value="CAB4214845.1"/>
    <property type="molecule type" value="Genomic_DNA"/>
</dbReference>
<proteinExistence type="predicted"/>
<evidence type="ECO:0000313" key="2">
    <source>
        <dbReference type="EMBL" id="CAB4187982.1"/>
    </source>
</evidence>
<name>A0A6J5QTA5_9CAUD</name>
<sequence length="103" mass="11677">MGGRMSRNKGAGAEREFAALVSEALGVEVKRKLGQAREGGDDLQLGKYRFEIKRRETLAIMAWVRQIEACVEEWEVPVVAFRQSQQEWRCVIKLTDLLALLKG</sequence>
<protein>
    <submittedName>
        <fullName evidence="1">Uncharacterized protein</fullName>
    </submittedName>
</protein>
<dbReference type="EMBL" id="LR797118">
    <property type="protein sequence ID" value="CAB4187982.1"/>
    <property type="molecule type" value="Genomic_DNA"/>
</dbReference>
<accession>A0A6J5QTA5</accession>
<dbReference type="EMBL" id="LR797050">
    <property type="protein sequence ID" value="CAB4184118.1"/>
    <property type="molecule type" value="Genomic_DNA"/>
</dbReference>
<reference evidence="1" key="1">
    <citation type="submission" date="2020-05" db="EMBL/GenBank/DDBJ databases">
        <authorList>
            <person name="Chiriac C."/>
            <person name="Salcher M."/>
            <person name="Ghai R."/>
            <person name="Kavagutti S V."/>
        </authorList>
    </citation>
    <scope>NUCLEOTIDE SEQUENCE</scope>
</reference>
<dbReference type="EMBL" id="LR797324">
    <property type="protein sequence ID" value="CAB4202273.1"/>
    <property type="molecule type" value="Genomic_DNA"/>
</dbReference>
<evidence type="ECO:0000313" key="1">
    <source>
        <dbReference type="EMBL" id="CAB4184118.1"/>
    </source>
</evidence>
<evidence type="ECO:0000313" key="3">
    <source>
        <dbReference type="EMBL" id="CAB4202273.1"/>
    </source>
</evidence>
<gene>
    <name evidence="1" type="ORF">UFOVP1107_50</name>
    <name evidence="2" type="ORF">UFOVP1171_37</name>
    <name evidence="3" type="ORF">UFOVP1375_1</name>
    <name evidence="4" type="ORF">UFOVP1471_45</name>
</gene>